<dbReference type="CDD" id="cd04301">
    <property type="entry name" value="NAT_SF"/>
    <property type="match status" value="1"/>
</dbReference>
<dbReference type="GO" id="GO:0016747">
    <property type="term" value="F:acyltransferase activity, transferring groups other than amino-acyl groups"/>
    <property type="evidence" value="ECO:0007669"/>
    <property type="project" value="InterPro"/>
</dbReference>
<dbReference type="Proteomes" id="UP001565369">
    <property type="component" value="Unassembled WGS sequence"/>
</dbReference>
<feature type="domain" description="N-acetyltransferase" evidence="1">
    <location>
        <begin position="42"/>
        <end position="232"/>
    </location>
</feature>
<organism evidence="2 4">
    <name type="scientific">Bradyrhizobium ottawaense</name>
    <dbReference type="NCBI Taxonomy" id="931866"/>
    <lineage>
        <taxon>Bacteria</taxon>
        <taxon>Pseudomonadati</taxon>
        <taxon>Pseudomonadota</taxon>
        <taxon>Alphaproteobacteria</taxon>
        <taxon>Hyphomicrobiales</taxon>
        <taxon>Nitrobacteraceae</taxon>
        <taxon>Bradyrhizobium</taxon>
    </lineage>
</organism>
<dbReference type="InterPro" id="IPR000182">
    <property type="entry name" value="GNAT_dom"/>
</dbReference>
<accession>A0A2U8P6N4</accession>
<dbReference type="InterPro" id="IPR016181">
    <property type="entry name" value="Acyl_CoA_acyltransferase"/>
</dbReference>
<dbReference type="EMBL" id="CP029425">
    <property type="protein sequence ID" value="AWL93317.1"/>
    <property type="molecule type" value="Genomic_DNA"/>
</dbReference>
<evidence type="ECO:0000313" key="2">
    <source>
        <dbReference type="EMBL" id="AWL93317.1"/>
    </source>
</evidence>
<dbReference type="InterPro" id="IPR052523">
    <property type="entry name" value="Trichothecene_AcTrans"/>
</dbReference>
<reference evidence="2 4" key="1">
    <citation type="journal article" date="2014" name="Int. J. Syst. Evol. Microbiol.">
        <title>Bradyrhizobium ottawaense sp. nov., a symbiotic nitrogen fixing bacterium from root nodules of soybeans in Canada.</title>
        <authorList>
            <person name="Yu X."/>
            <person name="Cloutier S."/>
            <person name="Tambong J.T."/>
            <person name="Bromfield E.S."/>
        </authorList>
    </citation>
    <scope>NUCLEOTIDE SEQUENCE [LARGE SCALE GENOMIC DNA]</scope>
    <source>
        <strain evidence="2 4">OO99</strain>
    </source>
</reference>
<keyword evidence="5" id="KW-1185">Reference proteome</keyword>
<dbReference type="EMBL" id="JBGBZJ010000003">
    <property type="protein sequence ID" value="MEY9453069.1"/>
    <property type="molecule type" value="Genomic_DNA"/>
</dbReference>
<dbReference type="Pfam" id="PF00583">
    <property type="entry name" value="Acetyltransf_1"/>
    <property type="match status" value="1"/>
</dbReference>
<dbReference type="Gene3D" id="3.40.630.30">
    <property type="match status" value="1"/>
</dbReference>
<reference evidence="2" key="3">
    <citation type="journal article" date="2018" name="Microbiol. Resour. Announc.">
        <title>Complete Genome Sequence of Bradyrhizobium ottawaense OO99(T), an Efficient Nitrogen-Fixing Symbiont of Soybean.</title>
        <authorList>
            <person name="Nguyen H.D.T."/>
            <person name="Cloutier S."/>
            <person name="Bromfield E.S.P."/>
        </authorList>
    </citation>
    <scope>NUCLEOTIDE SEQUENCE</scope>
    <source>
        <strain evidence="2">OO99</strain>
    </source>
</reference>
<dbReference type="Proteomes" id="UP000215703">
    <property type="component" value="Chromosome"/>
</dbReference>
<dbReference type="SUPFAM" id="SSF55729">
    <property type="entry name" value="Acyl-CoA N-acyltransferases (Nat)"/>
    <property type="match status" value="1"/>
</dbReference>
<evidence type="ECO:0000313" key="5">
    <source>
        <dbReference type="Proteomes" id="UP001565369"/>
    </source>
</evidence>
<dbReference type="OrthoDB" id="7057833at2"/>
<dbReference type="AlphaFoldDB" id="A0A2U8P6N4"/>
<keyword evidence="2" id="KW-0808">Transferase</keyword>
<sequence length="250" mass="28205">MHPASPRRCIHSAHRQMCRCHAPPWKANAKTEPRNDFMTEESDIRSANANIRASTVWTIVLGFAADPLMRWSWPDPRQYLRSMPQFIDACGGRAFAHGTAYVAGEIRGAALWLPPNVQQDEEALDAIMALSLRPEITEDMAHLRRRMAEHRPHEPHWYLPLIAVDPNWVGKGLGTLLMNYALQRCDEDGIVAYLESSNPENIPFYQRHGFKVVGEIQHGSSPPLTPMLRTASFRPSKAAPPDRLVTQTQA</sequence>
<name>A0A2U8P6N4_9BRAD</name>
<evidence type="ECO:0000313" key="4">
    <source>
        <dbReference type="Proteomes" id="UP000215703"/>
    </source>
</evidence>
<reference evidence="3 5" key="4">
    <citation type="submission" date="2024-07" db="EMBL/GenBank/DDBJ databases">
        <title>Genomic Encyclopedia of Type Strains, Phase V (KMG-V): Genome sequencing to study the core and pangenomes of soil and plant-associated prokaryotes.</title>
        <authorList>
            <person name="Whitman W."/>
        </authorList>
    </citation>
    <scope>NUCLEOTIDE SEQUENCE [LARGE SCALE GENOMIC DNA]</scope>
    <source>
        <strain evidence="3 5">USDA 152</strain>
    </source>
</reference>
<dbReference type="KEGG" id="bot:CIT37_14775"/>
<evidence type="ECO:0000313" key="3">
    <source>
        <dbReference type="EMBL" id="MEY9453069.1"/>
    </source>
</evidence>
<protein>
    <submittedName>
        <fullName evidence="2">GNAT family N-acetyltransferase</fullName>
    </submittedName>
    <submittedName>
        <fullName evidence="3">GNAT superfamily N-acetyltransferase</fullName>
    </submittedName>
</protein>
<evidence type="ECO:0000259" key="1">
    <source>
        <dbReference type="PROSITE" id="PS51186"/>
    </source>
</evidence>
<gene>
    <name evidence="3" type="ORF">ABIG07_002017</name>
    <name evidence="2" type="ORF">CIT37_14775</name>
</gene>
<reference evidence="2 4" key="2">
    <citation type="journal article" date="2017" name="Syst. Appl. Microbiol.">
        <title>Soybeans inoculated with root zone soils of Canadian native legumes harbour diverse and novel Bradyrhizobium spp. that possess agricultural potential.</title>
        <authorList>
            <person name="Bromfield E.S.P."/>
            <person name="Cloutier S."/>
            <person name="Tambong J.T."/>
            <person name="Tran Thi T.V."/>
        </authorList>
    </citation>
    <scope>NUCLEOTIDE SEQUENCE [LARGE SCALE GENOMIC DNA]</scope>
    <source>
        <strain evidence="2 4">OO99</strain>
    </source>
</reference>
<proteinExistence type="predicted"/>
<dbReference type="PROSITE" id="PS51186">
    <property type="entry name" value="GNAT"/>
    <property type="match status" value="1"/>
</dbReference>
<dbReference type="PANTHER" id="PTHR42791">
    <property type="entry name" value="GNAT FAMILY ACETYLTRANSFERASE"/>
    <property type="match status" value="1"/>
</dbReference>
<dbReference type="PANTHER" id="PTHR42791:SF1">
    <property type="entry name" value="N-ACETYLTRANSFERASE DOMAIN-CONTAINING PROTEIN"/>
    <property type="match status" value="1"/>
</dbReference>